<accession>A0A098ELI1</accession>
<dbReference type="STRING" id="1499687.BN1080_01600"/>
<sequence length="60" mass="6954">MALFYVGDIKKAGMRNHSHPGFFDDFSPYSYDLCSVPTLFNSFPKNCSCVPTEQWLMQKR</sequence>
<protein>
    <submittedName>
        <fullName evidence="1">Uncharacterized protein</fullName>
    </submittedName>
</protein>
<dbReference type="AlphaFoldDB" id="A0A098ELI1"/>
<proteinExistence type="predicted"/>
<name>A0A098ELI1_9BACL</name>
<evidence type="ECO:0000313" key="1">
    <source>
        <dbReference type="EMBL" id="CEG22667.1"/>
    </source>
</evidence>
<keyword evidence="2" id="KW-1185">Reference proteome</keyword>
<dbReference type="EMBL" id="CCXS01000001">
    <property type="protein sequence ID" value="CEG22667.1"/>
    <property type="molecule type" value="Genomic_DNA"/>
</dbReference>
<dbReference type="Proteomes" id="UP000043699">
    <property type="component" value="Unassembled WGS sequence"/>
</dbReference>
<organism evidence="1 2">
    <name type="scientific">Planococcus massiliensis</name>
    <dbReference type="NCBI Taxonomy" id="1499687"/>
    <lineage>
        <taxon>Bacteria</taxon>
        <taxon>Bacillati</taxon>
        <taxon>Bacillota</taxon>
        <taxon>Bacilli</taxon>
        <taxon>Bacillales</taxon>
        <taxon>Caryophanaceae</taxon>
        <taxon>Planococcus</taxon>
    </lineage>
</organism>
<evidence type="ECO:0000313" key="2">
    <source>
        <dbReference type="Proteomes" id="UP000043699"/>
    </source>
</evidence>
<reference evidence="1 2" key="1">
    <citation type="submission" date="2014-09" db="EMBL/GenBank/DDBJ databases">
        <authorList>
            <person name="Urmite Genomes Urmite Genomes"/>
        </authorList>
    </citation>
    <scope>NUCLEOTIDE SEQUENCE [LARGE SCALE GENOMIC DNA]</scope>
    <source>
        <strain evidence="1 2">ES2</strain>
    </source>
</reference>
<gene>
    <name evidence="1" type="ORF">BN1080_01600</name>
</gene>